<name>A0A067Q602_9AGAM</name>
<dbReference type="GO" id="GO:0042729">
    <property type="term" value="C:DASH complex"/>
    <property type="evidence" value="ECO:0007669"/>
    <property type="project" value="TreeGrafter"/>
</dbReference>
<accession>A0A067Q602</accession>
<evidence type="ECO:0000313" key="1">
    <source>
        <dbReference type="EMBL" id="KDQ61605.1"/>
    </source>
</evidence>
<organism evidence="1 2">
    <name type="scientific">Jaapia argillacea MUCL 33604</name>
    <dbReference type="NCBI Taxonomy" id="933084"/>
    <lineage>
        <taxon>Eukaryota</taxon>
        <taxon>Fungi</taxon>
        <taxon>Dikarya</taxon>
        <taxon>Basidiomycota</taxon>
        <taxon>Agaricomycotina</taxon>
        <taxon>Agaricomycetes</taxon>
        <taxon>Agaricomycetidae</taxon>
        <taxon>Jaapiales</taxon>
        <taxon>Jaapiaceae</taxon>
        <taxon>Jaapia</taxon>
    </lineage>
</organism>
<dbReference type="GO" id="GO:0008608">
    <property type="term" value="P:attachment of spindle microtubules to kinetochore"/>
    <property type="evidence" value="ECO:0007669"/>
    <property type="project" value="InterPro"/>
</dbReference>
<dbReference type="PANTHER" id="PTHR28289">
    <property type="entry name" value="DASH COMPLEX SUBUNIT HSK3"/>
    <property type="match status" value="1"/>
</dbReference>
<protein>
    <submittedName>
        <fullName evidence="1">Uncharacterized protein</fullName>
    </submittedName>
</protein>
<dbReference type="OrthoDB" id="3212378at2759"/>
<dbReference type="InParanoid" id="A0A067Q602"/>
<reference evidence="2" key="1">
    <citation type="journal article" date="2014" name="Proc. Natl. Acad. Sci. U.S.A.">
        <title>Extensive sampling of basidiomycete genomes demonstrates inadequacy of the white-rot/brown-rot paradigm for wood decay fungi.</title>
        <authorList>
            <person name="Riley R."/>
            <person name="Salamov A.A."/>
            <person name="Brown D.W."/>
            <person name="Nagy L.G."/>
            <person name="Floudas D."/>
            <person name="Held B.W."/>
            <person name="Levasseur A."/>
            <person name="Lombard V."/>
            <person name="Morin E."/>
            <person name="Otillar R."/>
            <person name="Lindquist E.A."/>
            <person name="Sun H."/>
            <person name="LaButti K.M."/>
            <person name="Schmutz J."/>
            <person name="Jabbour D."/>
            <person name="Luo H."/>
            <person name="Baker S.E."/>
            <person name="Pisabarro A.G."/>
            <person name="Walton J.D."/>
            <person name="Blanchette R.A."/>
            <person name="Henrissat B."/>
            <person name="Martin F."/>
            <person name="Cullen D."/>
            <person name="Hibbett D.S."/>
            <person name="Grigoriev I.V."/>
        </authorList>
    </citation>
    <scope>NUCLEOTIDE SEQUENCE [LARGE SCALE GENOMIC DNA]</scope>
    <source>
        <strain evidence="2">MUCL 33604</strain>
    </source>
</reference>
<dbReference type="EMBL" id="KL197712">
    <property type="protein sequence ID" value="KDQ61605.1"/>
    <property type="molecule type" value="Genomic_DNA"/>
</dbReference>
<dbReference type="GO" id="GO:0051010">
    <property type="term" value="F:microtubule plus-end binding"/>
    <property type="evidence" value="ECO:0007669"/>
    <property type="project" value="TreeGrafter"/>
</dbReference>
<proteinExistence type="predicted"/>
<sequence length="83" mass="9159">MAAQSTATSATQAKDRHYAHLASSLIRLNQAVGQTADLFEQLQIDLDAMRMLAGWHTAQFIAVASDVDHEPLPEDNHTRRESS</sequence>
<dbReference type="AlphaFoldDB" id="A0A067Q602"/>
<dbReference type="HOGENOM" id="CLU_189312_0_0_1"/>
<evidence type="ECO:0000313" key="2">
    <source>
        <dbReference type="Proteomes" id="UP000027265"/>
    </source>
</evidence>
<gene>
    <name evidence="1" type="ORF">JAAARDRAFT_190345</name>
</gene>
<keyword evidence="2" id="KW-1185">Reference proteome</keyword>
<dbReference type="InterPro" id="IPR042332">
    <property type="entry name" value="Hsk3"/>
</dbReference>
<dbReference type="PANTHER" id="PTHR28289:SF1">
    <property type="entry name" value="DASH COMPLEX SUBUNIT HSK3"/>
    <property type="match status" value="1"/>
</dbReference>
<dbReference type="Proteomes" id="UP000027265">
    <property type="component" value="Unassembled WGS sequence"/>
</dbReference>